<dbReference type="Proteomes" id="UP000193986">
    <property type="component" value="Unassembled WGS sequence"/>
</dbReference>
<keyword evidence="1" id="KW-0472">Membrane</keyword>
<comment type="caution">
    <text evidence="3">The sequence shown here is derived from an EMBL/GenBank/DDBJ whole genome shotgun (WGS) entry which is preliminary data.</text>
</comment>
<keyword evidence="2" id="KW-0732">Signal</keyword>
<keyword evidence="1" id="KW-1133">Transmembrane helix</keyword>
<feature type="transmembrane region" description="Helical" evidence="1">
    <location>
        <begin position="44"/>
        <end position="67"/>
    </location>
</feature>
<protein>
    <submittedName>
        <fullName evidence="3">Uncharacterized protein</fullName>
    </submittedName>
</protein>
<feature type="signal peptide" evidence="2">
    <location>
        <begin position="1"/>
        <end position="20"/>
    </location>
</feature>
<organism evidence="3 4">
    <name type="scientific">Naematelia encephala</name>
    <dbReference type="NCBI Taxonomy" id="71784"/>
    <lineage>
        <taxon>Eukaryota</taxon>
        <taxon>Fungi</taxon>
        <taxon>Dikarya</taxon>
        <taxon>Basidiomycota</taxon>
        <taxon>Agaricomycotina</taxon>
        <taxon>Tremellomycetes</taxon>
        <taxon>Tremellales</taxon>
        <taxon>Naemateliaceae</taxon>
        <taxon>Naematelia</taxon>
    </lineage>
</organism>
<evidence type="ECO:0000256" key="1">
    <source>
        <dbReference type="SAM" id="Phobius"/>
    </source>
</evidence>
<dbReference type="OrthoDB" id="2596424at2759"/>
<dbReference type="InParanoid" id="A0A1Y2AMK6"/>
<name>A0A1Y2AMK6_9TREE</name>
<keyword evidence="1" id="KW-0812">Transmembrane</keyword>
<feature type="non-terminal residue" evidence="3">
    <location>
        <position position="1"/>
    </location>
</feature>
<dbReference type="STRING" id="71784.A0A1Y2AMK6"/>
<dbReference type="EMBL" id="MCFC01000075">
    <property type="protein sequence ID" value="ORY23808.1"/>
    <property type="molecule type" value="Genomic_DNA"/>
</dbReference>
<proteinExistence type="predicted"/>
<keyword evidence="4" id="KW-1185">Reference proteome</keyword>
<sequence length="79" mass="8771">LVDTVVISVLFILSLGGVAAESTWASWFADFHGYDWGSLGSATVGLAWVYTWLLFGILLFEVIYTLIHFGKSLSTWRTP</sequence>
<gene>
    <name evidence="3" type="ORF">BCR39DRAFT_445450</name>
</gene>
<dbReference type="AlphaFoldDB" id="A0A1Y2AMK6"/>
<feature type="chain" id="PRO_5013208861" evidence="2">
    <location>
        <begin position="21"/>
        <end position="79"/>
    </location>
</feature>
<evidence type="ECO:0000313" key="3">
    <source>
        <dbReference type="EMBL" id="ORY23808.1"/>
    </source>
</evidence>
<accession>A0A1Y2AMK6</accession>
<evidence type="ECO:0000313" key="4">
    <source>
        <dbReference type="Proteomes" id="UP000193986"/>
    </source>
</evidence>
<reference evidence="3 4" key="1">
    <citation type="submission" date="2016-07" db="EMBL/GenBank/DDBJ databases">
        <title>Pervasive Adenine N6-methylation of Active Genes in Fungi.</title>
        <authorList>
            <consortium name="DOE Joint Genome Institute"/>
            <person name="Mondo S.J."/>
            <person name="Dannebaum R.O."/>
            <person name="Kuo R.C."/>
            <person name="Labutti K."/>
            <person name="Haridas S."/>
            <person name="Kuo A."/>
            <person name="Salamov A."/>
            <person name="Ahrendt S.R."/>
            <person name="Lipzen A."/>
            <person name="Sullivan W."/>
            <person name="Andreopoulos W.B."/>
            <person name="Clum A."/>
            <person name="Lindquist E."/>
            <person name="Daum C."/>
            <person name="Ramamoorthy G.K."/>
            <person name="Gryganskyi A."/>
            <person name="Culley D."/>
            <person name="Magnuson J.K."/>
            <person name="James T.Y."/>
            <person name="O'Malley M.A."/>
            <person name="Stajich J.E."/>
            <person name="Spatafora J.W."/>
            <person name="Visel A."/>
            <person name="Grigoriev I.V."/>
        </authorList>
    </citation>
    <scope>NUCLEOTIDE SEQUENCE [LARGE SCALE GENOMIC DNA]</scope>
    <source>
        <strain evidence="3 4">68-887.2</strain>
    </source>
</reference>
<feature type="non-terminal residue" evidence="3">
    <location>
        <position position="79"/>
    </location>
</feature>
<evidence type="ECO:0000256" key="2">
    <source>
        <dbReference type="SAM" id="SignalP"/>
    </source>
</evidence>